<dbReference type="InterPro" id="IPR003838">
    <property type="entry name" value="ABC3_permease_C"/>
</dbReference>
<keyword evidence="4" id="KW-1003">Cell membrane</keyword>
<evidence type="ECO:0000256" key="2">
    <source>
        <dbReference type="ARBA" id="ARBA00005236"/>
    </source>
</evidence>
<dbReference type="InterPro" id="IPR051447">
    <property type="entry name" value="Lipoprotein-release_system"/>
</dbReference>
<keyword evidence="7 8" id="KW-0472">Membrane</keyword>
<gene>
    <name evidence="11" type="ORF">SADO_12533</name>
</gene>
<dbReference type="NCBIfam" id="TIGR02212">
    <property type="entry name" value="lolCE"/>
    <property type="match status" value="1"/>
</dbReference>
<comment type="subcellular location">
    <subcellularLocation>
        <location evidence="1">Cell membrane</location>
        <topology evidence="1">Multi-pass membrane protein</topology>
    </subcellularLocation>
</comment>
<keyword evidence="12" id="KW-1185">Reference proteome</keyword>
<dbReference type="Proteomes" id="UP001460888">
    <property type="component" value="Unassembled WGS sequence"/>
</dbReference>
<evidence type="ECO:0000256" key="5">
    <source>
        <dbReference type="ARBA" id="ARBA00022692"/>
    </source>
</evidence>
<comment type="similarity">
    <text evidence="2">Belongs to the ABC-4 integral membrane protein family. LolC/E subfamily.</text>
</comment>
<evidence type="ECO:0000313" key="12">
    <source>
        <dbReference type="Proteomes" id="UP001460888"/>
    </source>
</evidence>
<evidence type="ECO:0000259" key="10">
    <source>
        <dbReference type="Pfam" id="PF12704"/>
    </source>
</evidence>
<dbReference type="Pfam" id="PF12704">
    <property type="entry name" value="MacB_PCD"/>
    <property type="match status" value="1"/>
</dbReference>
<evidence type="ECO:0000256" key="4">
    <source>
        <dbReference type="ARBA" id="ARBA00022475"/>
    </source>
</evidence>
<feature type="domain" description="MacB-like periplasmic core" evidence="10">
    <location>
        <begin position="27"/>
        <end position="244"/>
    </location>
</feature>
<dbReference type="EMBL" id="APND01000004">
    <property type="protein sequence ID" value="MES1930080.1"/>
    <property type="molecule type" value="Genomic_DNA"/>
</dbReference>
<name>A0ABV2B2G2_9GAMM</name>
<dbReference type="PANTHER" id="PTHR30489">
    <property type="entry name" value="LIPOPROTEIN-RELEASING SYSTEM TRANSMEMBRANE PROTEIN LOLE"/>
    <property type="match status" value="1"/>
</dbReference>
<keyword evidence="11" id="KW-0449">Lipoprotein</keyword>
<reference evidence="11 12" key="1">
    <citation type="submission" date="2013-03" db="EMBL/GenBank/DDBJ databases">
        <title>Salinisphaera dokdonensis CL-ES53 Genome Sequencing.</title>
        <authorList>
            <person name="Li C."/>
            <person name="Lai Q."/>
            <person name="Shao Z."/>
        </authorList>
    </citation>
    <scope>NUCLEOTIDE SEQUENCE [LARGE SCALE GENOMIC DNA]</scope>
    <source>
        <strain evidence="11 12">CL-ES53</strain>
    </source>
</reference>
<dbReference type="PANTHER" id="PTHR30489:SF0">
    <property type="entry name" value="LIPOPROTEIN-RELEASING SYSTEM TRANSMEMBRANE PROTEIN LOLE"/>
    <property type="match status" value="1"/>
</dbReference>
<feature type="transmembrane region" description="Helical" evidence="8">
    <location>
        <begin position="21"/>
        <end position="48"/>
    </location>
</feature>
<accession>A0ABV2B2G2</accession>
<organism evidence="11 12">
    <name type="scientific">Salinisphaera dokdonensis CL-ES53</name>
    <dbReference type="NCBI Taxonomy" id="1304272"/>
    <lineage>
        <taxon>Bacteria</taxon>
        <taxon>Pseudomonadati</taxon>
        <taxon>Pseudomonadota</taxon>
        <taxon>Gammaproteobacteria</taxon>
        <taxon>Salinisphaerales</taxon>
        <taxon>Salinisphaeraceae</taxon>
        <taxon>Salinisphaera</taxon>
    </lineage>
</organism>
<dbReference type="InterPro" id="IPR011925">
    <property type="entry name" value="LolCE_TM"/>
</dbReference>
<feature type="transmembrane region" description="Helical" evidence="8">
    <location>
        <begin position="382"/>
        <end position="402"/>
    </location>
</feature>
<evidence type="ECO:0000256" key="7">
    <source>
        <dbReference type="ARBA" id="ARBA00023136"/>
    </source>
</evidence>
<evidence type="ECO:0000259" key="9">
    <source>
        <dbReference type="Pfam" id="PF02687"/>
    </source>
</evidence>
<dbReference type="RefSeq" id="WP_353111958.1">
    <property type="nucleotide sequence ID" value="NZ_APND01000004.1"/>
</dbReference>
<feature type="transmembrane region" description="Helical" evidence="8">
    <location>
        <begin position="318"/>
        <end position="345"/>
    </location>
</feature>
<protein>
    <submittedName>
        <fullName evidence="11">Lipoprotein releasing system, transmembrane protein, LolC/E family</fullName>
    </submittedName>
</protein>
<comment type="caution">
    <text evidence="11">The sequence shown here is derived from an EMBL/GenBank/DDBJ whole genome shotgun (WGS) entry which is preliminary data.</text>
</comment>
<keyword evidence="3" id="KW-0813">Transport</keyword>
<evidence type="ECO:0000256" key="1">
    <source>
        <dbReference type="ARBA" id="ARBA00004651"/>
    </source>
</evidence>
<proteinExistence type="inferred from homology"/>
<evidence type="ECO:0000256" key="6">
    <source>
        <dbReference type="ARBA" id="ARBA00022989"/>
    </source>
</evidence>
<evidence type="ECO:0000256" key="8">
    <source>
        <dbReference type="SAM" id="Phobius"/>
    </source>
</evidence>
<evidence type="ECO:0000313" key="11">
    <source>
        <dbReference type="EMBL" id="MES1930080.1"/>
    </source>
</evidence>
<evidence type="ECO:0000256" key="3">
    <source>
        <dbReference type="ARBA" id="ARBA00022448"/>
    </source>
</evidence>
<sequence length="416" mass="45743">MFRPLELYAGLKYTRAKRRNHFISFISSISMGGIALAVMLLITVLSVMNGFEAELRDRILGMASHVEISSGRGSLSDWQSLEKEVDRRVENVDGAAPYISGEGMLRTGRNLSGTLIRGVLPAQERNVSDVSQHMVGGEFDSLEKGKYRIVIGAELATLLGVDVGDKVDLMIPEANITPAGIVPRFRRFTVGGIFKVGMYEYDRGMVMIHMADAATLYNMKDGVSGLRLHLKDMFDAPDVSRQLQVMLDPGKRVSDWTRQHANFFHAIATEKTVMFIILSLIIAVAAFNIVSMLVMVVTDKQGDIAILRTLGMAPKSVMAIFMVQGSLIGVIGTVVGVALGILLSINIEHIVPMLESLLKTDLLSADVYYISQLKAELHEADVVRIALLSLVLSFLSTLYPAWRAARVQPAEALRYE</sequence>
<dbReference type="Pfam" id="PF02687">
    <property type="entry name" value="FtsX"/>
    <property type="match status" value="1"/>
</dbReference>
<keyword evidence="5 8" id="KW-0812">Transmembrane</keyword>
<dbReference type="InterPro" id="IPR025857">
    <property type="entry name" value="MacB_PCD"/>
</dbReference>
<feature type="transmembrane region" description="Helical" evidence="8">
    <location>
        <begin position="273"/>
        <end position="297"/>
    </location>
</feature>
<keyword evidence="6 8" id="KW-1133">Transmembrane helix</keyword>
<feature type="domain" description="ABC3 transporter permease C-terminal" evidence="9">
    <location>
        <begin position="276"/>
        <end position="409"/>
    </location>
</feature>